<feature type="region of interest" description="Disordered" evidence="2">
    <location>
        <begin position="1"/>
        <end position="148"/>
    </location>
</feature>
<comment type="caution">
    <text evidence="5">The sequence shown here is derived from an EMBL/GenBank/DDBJ whole genome shotgun (WGS) entry which is preliminary data.</text>
</comment>
<feature type="domain" description="Cwf19-like protein C-terminal" evidence="3">
    <location>
        <begin position="726"/>
        <end position="818"/>
    </location>
</feature>
<evidence type="ECO:0000259" key="4">
    <source>
        <dbReference type="Pfam" id="PF04677"/>
    </source>
</evidence>
<comment type="similarity">
    <text evidence="1">Belongs to the CWF19 family.</text>
</comment>
<protein>
    <submittedName>
        <fullName evidence="5">Protein cwfj c-terminus 1 family protein</fullName>
    </submittedName>
</protein>
<dbReference type="Proteomes" id="UP000028837">
    <property type="component" value="Unassembled WGS sequence"/>
</dbReference>
<feature type="domain" description="Cwf19-like C-terminal" evidence="4">
    <location>
        <begin position="585"/>
        <end position="717"/>
    </location>
</feature>
<accession>A0A086JH60</accession>
<feature type="compositionally biased region" description="Polar residues" evidence="2">
    <location>
        <begin position="260"/>
        <end position="277"/>
    </location>
</feature>
<dbReference type="EMBL" id="AHZU02001522">
    <property type="protein sequence ID" value="KFG31478.1"/>
    <property type="molecule type" value="Genomic_DNA"/>
</dbReference>
<name>A0A086JH60_TOXGO</name>
<dbReference type="InterPro" id="IPR006767">
    <property type="entry name" value="Cwf19-like_C_dom-2"/>
</dbReference>
<dbReference type="Pfam" id="PF04676">
    <property type="entry name" value="CwfJ_C_2"/>
    <property type="match status" value="1"/>
</dbReference>
<reference evidence="5 6" key="1">
    <citation type="submission" date="2014-02" db="EMBL/GenBank/DDBJ databases">
        <authorList>
            <person name="Sibley D."/>
            <person name="Venepally P."/>
            <person name="Karamycheva S."/>
            <person name="Hadjithomas M."/>
            <person name="Khan A."/>
            <person name="Brunk B."/>
            <person name="Roos D."/>
            <person name="Caler E."/>
            <person name="Lorenzi H."/>
        </authorList>
    </citation>
    <scope>NUCLEOTIDE SEQUENCE [LARGE SCALE GENOMIC DNA]</scope>
    <source>
        <strain evidence="5 6">GAB2-2007-GAL-DOM2</strain>
    </source>
</reference>
<evidence type="ECO:0000256" key="1">
    <source>
        <dbReference type="ARBA" id="ARBA00006795"/>
    </source>
</evidence>
<feature type="compositionally biased region" description="Basic and acidic residues" evidence="2">
    <location>
        <begin position="311"/>
        <end position="338"/>
    </location>
</feature>
<dbReference type="InterPro" id="IPR006768">
    <property type="entry name" value="Cwf19-like_C_dom-1"/>
</dbReference>
<dbReference type="GO" id="GO:0071014">
    <property type="term" value="C:post-mRNA release spliceosomal complex"/>
    <property type="evidence" value="ECO:0007669"/>
    <property type="project" value="TreeGrafter"/>
</dbReference>
<evidence type="ECO:0000256" key="2">
    <source>
        <dbReference type="SAM" id="MobiDB-lite"/>
    </source>
</evidence>
<feature type="compositionally biased region" description="Basic and acidic residues" evidence="2">
    <location>
        <begin position="88"/>
        <end position="102"/>
    </location>
</feature>
<feature type="compositionally biased region" description="Pro residues" evidence="2">
    <location>
        <begin position="417"/>
        <end position="437"/>
    </location>
</feature>
<feature type="compositionally biased region" description="Basic and acidic residues" evidence="2">
    <location>
        <begin position="132"/>
        <end position="141"/>
    </location>
</feature>
<feature type="compositionally biased region" description="Basic and acidic residues" evidence="2">
    <location>
        <begin position="1"/>
        <end position="11"/>
    </location>
</feature>
<dbReference type="InterPro" id="IPR040194">
    <property type="entry name" value="Cwf19-like"/>
</dbReference>
<dbReference type="AlphaFoldDB" id="A0A086JH60"/>
<dbReference type="PANTHER" id="PTHR12072:SF5">
    <property type="entry name" value="CWF19-LIKE PROTEIN 2"/>
    <property type="match status" value="1"/>
</dbReference>
<feature type="compositionally biased region" description="Basic and acidic residues" evidence="2">
    <location>
        <begin position="19"/>
        <end position="54"/>
    </location>
</feature>
<evidence type="ECO:0000313" key="5">
    <source>
        <dbReference type="EMBL" id="KFG31478.1"/>
    </source>
</evidence>
<dbReference type="VEuPathDB" id="ToxoDB:TGDOM2_235350"/>
<evidence type="ECO:0000259" key="3">
    <source>
        <dbReference type="Pfam" id="PF04676"/>
    </source>
</evidence>
<sequence>MLAGLRFDKTPSKKKKQKGARDAERSPGRDDVRESDAKVCGEKEIASKPSEKRSLSPCRIVPREQSANDHGAARREGDGASRIPGSRSDSRPRDFEQERKTSFLDSSTHHGISPVAAARELNPFLRLPDASSTEKDADARTSPHPFAVLAPTADTWRSAQTWRARQLRRLQERAANMGDTTVARLLEEHVGDSGSLVPGFEVLPDTASSPPSSRPWSRRVRESSDSRGDRGRSSFRPDEERGNCCSPSSRRGEAHRETDTPLTRASGSRLPSASSGFAASHGRGGWRKQAWRESERFLESGLSEEGGSGDRQGDQRVTRFEFSRSREEKETSREESRGKRPALRSPPRPPSSALRTERSGASSSMPAHSLPAPRSREEALSPDNKTGLSDPLFLAGSRGEELTSESAKLDRGDASQVPPPALSAPTDPPSGRPPAPPASADMNNLAAQALRAHLLGDRAGSRRLEGLMASRQLSATNEELVRSEKTRAETCESGSAALPPWQRAAAWGRFAGHPAAEGEERGYPSDTAFDLRRERDAEHTNFDQVCVAAVLRNRMYDEDDDAAAPKVSEKKRRILEERDRMRGLRLNKQQGKCSRCIDTENFSRFHGAGVVSMATHAVVCFQPWRNCVLRSHLLIIPSAHVSSVTTLDDAGYEEIRNFQKSLVTYFKDARQEAPIFIETVSHFVSKEKLWMGAGPHTAVEVLPIPVDRLSEAKTYFRKAFEEAESEWQQHKKVIEVRGRDGIRAAIPANIPYIHVDFALTDGLAHVIDDGRSFSPSFGREVIQGMLELSPTDRAFPTEQAFKNTVASFRRDFSRFDWTATN</sequence>
<gene>
    <name evidence="5" type="ORF">TGDOM2_235350</name>
</gene>
<dbReference type="Pfam" id="PF04677">
    <property type="entry name" value="CwfJ_C_1"/>
    <property type="match status" value="1"/>
</dbReference>
<proteinExistence type="inferred from homology"/>
<organism evidence="5 6">
    <name type="scientific">Toxoplasma gondii GAB2-2007-GAL-DOM2</name>
    <dbReference type="NCBI Taxonomy" id="1130820"/>
    <lineage>
        <taxon>Eukaryota</taxon>
        <taxon>Sar</taxon>
        <taxon>Alveolata</taxon>
        <taxon>Apicomplexa</taxon>
        <taxon>Conoidasida</taxon>
        <taxon>Coccidia</taxon>
        <taxon>Eucoccidiorida</taxon>
        <taxon>Eimeriorina</taxon>
        <taxon>Sarcocystidae</taxon>
        <taxon>Toxoplasma</taxon>
    </lineage>
</organism>
<dbReference type="OrthoDB" id="332135at2759"/>
<dbReference type="GO" id="GO:0000398">
    <property type="term" value="P:mRNA splicing, via spliceosome"/>
    <property type="evidence" value="ECO:0007669"/>
    <property type="project" value="TreeGrafter"/>
</dbReference>
<feature type="compositionally biased region" description="Basic and acidic residues" evidence="2">
    <location>
        <begin position="250"/>
        <end position="259"/>
    </location>
</feature>
<dbReference type="PANTHER" id="PTHR12072">
    <property type="entry name" value="CWF19, CELL CYCLE CONTROL PROTEIN"/>
    <property type="match status" value="1"/>
</dbReference>
<evidence type="ECO:0000313" key="6">
    <source>
        <dbReference type="Proteomes" id="UP000028837"/>
    </source>
</evidence>
<feature type="compositionally biased region" description="Basic and acidic residues" evidence="2">
    <location>
        <begin position="219"/>
        <end position="242"/>
    </location>
</feature>
<feature type="region of interest" description="Disordered" evidence="2">
    <location>
        <begin position="193"/>
        <end position="441"/>
    </location>
</feature>